<protein>
    <submittedName>
        <fullName evidence="1">Uncharacterized protein</fullName>
    </submittedName>
</protein>
<dbReference type="EMBL" id="MN102098">
    <property type="protein sequence ID" value="QDJ96906.1"/>
    <property type="molecule type" value="Genomic_DNA"/>
</dbReference>
<organism evidence="1 2">
    <name type="scientific">Aeromonas phage D3</name>
    <dbReference type="NCBI Taxonomy" id="2593327"/>
    <lineage>
        <taxon>Viruses</taxon>
        <taxon>Duplodnaviria</taxon>
        <taxon>Heunggongvirae</taxon>
        <taxon>Uroviricota</taxon>
        <taxon>Caudoviricetes</taxon>
        <taxon>Chimalliviridae</taxon>
        <taxon>Ludhianavirus</taxon>
        <taxon>Ludhianavirus D3</taxon>
    </lineage>
</organism>
<accession>A0A514TV54</accession>
<proteinExistence type="predicted"/>
<evidence type="ECO:0000313" key="1">
    <source>
        <dbReference type="EMBL" id="QDJ96906.1"/>
    </source>
</evidence>
<name>A0A514TV54_9CAUD</name>
<gene>
    <name evidence="1" type="ORF">D3_0176</name>
</gene>
<keyword evidence="2" id="KW-1185">Reference proteome</keyword>
<sequence length="261" mass="29663">MSVANKEINILTIKDLNNEVGRRHHTQGYKIAFPFVSGCNMTLLPLLVLGGDPVKDLRTAMTKMTNIPTPATYHEFYIIGDDLAEKENQEFIEEWLSKTHGSSGLTRTITGENDDKFNKLIALVDETYDKICFHHSGERIFVWVSSIKQDYPNDTLTGLGRFEYRCYNSSALEATTFMEDFNNIYGLITVLPRGAFIDDNGTLVNNSGRSIHLDPIENDKEPSTEHYTKEEVVKLVRFIDSSITDEELETLLRVMKKRAVS</sequence>
<reference evidence="1 2" key="1">
    <citation type="submission" date="2019-06" db="EMBL/GenBank/DDBJ databases">
        <title>Complete genome sequence of Aeromonas hydrophila bacteriophage D3.</title>
        <authorList>
            <person name="Rai S."/>
            <person name="Tyagi A."/>
            <person name="Kumar N."/>
            <person name="Singh N."/>
        </authorList>
    </citation>
    <scope>NUCLEOTIDE SEQUENCE [LARGE SCALE GENOMIC DNA]</scope>
</reference>
<dbReference type="Proteomes" id="UP000319658">
    <property type="component" value="Segment"/>
</dbReference>
<evidence type="ECO:0000313" key="2">
    <source>
        <dbReference type="Proteomes" id="UP000319658"/>
    </source>
</evidence>